<accession>A0ABX9WAY1</accession>
<dbReference type="Gene3D" id="3.40.109.10">
    <property type="entry name" value="NADH Oxidase"/>
    <property type="match status" value="1"/>
</dbReference>
<dbReference type="PANTHER" id="PTHR43745">
    <property type="entry name" value="NITROREDUCTASE MJ1384-RELATED"/>
    <property type="match status" value="1"/>
</dbReference>
<protein>
    <submittedName>
        <fullName evidence="3">SagB/ThcOx family dehydrogenase</fullName>
    </submittedName>
</protein>
<dbReference type="SUPFAM" id="SSF55469">
    <property type="entry name" value="FMN-dependent nitroreductase-like"/>
    <property type="match status" value="1"/>
</dbReference>
<proteinExistence type="predicted"/>
<dbReference type="EMBL" id="RJLN01000081">
    <property type="protein sequence ID" value="RNL92688.1"/>
    <property type="molecule type" value="Genomic_DNA"/>
</dbReference>
<organism evidence="3 4">
    <name type="scientific">Micromonospora solifontis</name>
    <dbReference type="NCBI Taxonomy" id="2487138"/>
    <lineage>
        <taxon>Bacteria</taxon>
        <taxon>Bacillati</taxon>
        <taxon>Actinomycetota</taxon>
        <taxon>Actinomycetes</taxon>
        <taxon>Micromonosporales</taxon>
        <taxon>Micromonosporaceae</taxon>
        <taxon>Micromonospora</taxon>
    </lineage>
</organism>
<keyword evidence="4" id="KW-1185">Reference proteome</keyword>
<evidence type="ECO:0000256" key="1">
    <source>
        <dbReference type="SAM" id="MobiDB-lite"/>
    </source>
</evidence>
<feature type="domain" description="Nitroreductase" evidence="2">
    <location>
        <begin position="210"/>
        <end position="404"/>
    </location>
</feature>
<dbReference type="CDD" id="cd02142">
    <property type="entry name" value="McbC_SagB-like_oxidoreductase"/>
    <property type="match status" value="1"/>
</dbReference>
<evidence type="ECO:0000313" key="4">
    <source>
        <dbReference type="Proteomes" id="UP000280698"/>
    </source>
</evidence>
<evidence type="ECO:0000259" key="2">
    <source>
        <dbReference type="Pfam" id="PF00881"/>
    </source>
</evidence>
<feature type="region of interest" description="Disordered" evidence="1">
    <location>
        <begin position="19"/>
        <end position="38"/>
    </location>
</feature>
<reference evidence="3 4" key="1">
    <citation type="submission" date="2018-11" db="EMBL/GenBank/DDBJ databases">
        <title>Micromonospora sp. PPF5-17, a new actinomycetes isolated from a hot spring soil.</title>
        <authorList>
            <person name="Thawai C."/>
        </authorList>
    </citation>
    <scope>NUCLEOTIDE SEQUENCE [LARGE SCALE GENOMIC DNA]</scope>
    <source>
        <strain evidence="3 4">PPF5-17</strain>
    </source>
</reference>
<dbReference type="NCBIfam" id="TIGR03605">
    <property type="entry name" value="antibiot_sagB"/>
    <property type="match status" value="1"/>
</dbReference>
<dbReference type="Pfam" id="PF00881">
    <property type="entry name" value="Nitroreductase"/>
    <property type="match status" value="1"/>
</dbReference>
<comment type="caution">
    <text evidence="3">The sequence shown here is derived from an EMBL/GenBank/DDBJ whole genome shotgun (WGS) entry which is preliminary data.</text>
</comment>
<gene>
    <name evidence="3" type="ORF">EFE23_22410</name>
</gene>
<dbReference type="InterPro" id="IPR052544">
    <property type="entry name" value="Bacteriocin_Proc_Enz"/>
</dbReference>
<evidence type="ECO:0000313" key="3">
    <source>
        <dbReference type="EMBL" id="RNL92688.1"/>
    </source>
</evidence>
<dbReference type="PANTHER" id="PTHR43745:SF2">
    <property type="entry name" value="NITROREDUCTASE MJ1384-RELATED"/>
    <property type="match status" value="1"/>
</dbReference>
<dbReference type="Proteomes" id="UP000280698">
    <property type="component" value="Unassembled WGS sequence"/>
</dbReference>
<dbReference type="InterPro" id="IPR000415">
    <property type="entry name" value="Nitroreductase-like"/>
</dbReference>
<sequence>MVATGLDWAASLAWLRGDADPADPGDGTRVPADEAGPAGEGRFAAESAFLRNEAEWTAWHRRARAEAEAAGTGLGEWRRHLAETLAELRGLEQAGHLDAPAAAVFRRLVGAHQQRIGLTAAERAQAAWLVSLAVLRAAPRGPFFADGPDALDRRLHEEAKYAPATILDQMPDLVGAGFEGRQPLPVRGTPLPLGGRDADLPGLAEVLLARRSAYGTYAGPLTADDLGRLLYHTAAVTGEKTMDGADAPLRVRPHPSGGNRYPVRLLAYCHDVAGVPRGLHLYDPDAHALLPLDARDLTGELIPAVPATDPRLPATKAGGKIDAAGCPLWLFLVADLTYQRLHYGLRSYRLVLLEGGHVAQNLSLVSTGLGLSSVGLCGFYDDALHAALGLDGVNSAVLYTYLVGRVSTPA</sequence>
<dbReference type="InterPro" id="IPR029479">
    <property type="entry name" value="Nitroreductase"/>
</dbReference>
<name>A0ABX9WAY1_9ACTN</name>
<dbReference type="InterPro" id="IPR020051">
    <property type="entry name" value="SagB-type_dehydrogenase"/>
</dbReference>